<reference evidence="6 7" key="1">
    <citation type="journal article" date="2018" name="Sci. Rep.">
        <title>Genome sequence of the cauliflower mushroom Sparassis crispa (Hanabiratake) and its association with beneficial usage.</title>
        <authorList>
            <person name="Kiyama R."/>
            <person name="Furutani Y."/>
            <person name="Kawaguchi K."/>
            <person name="Nakanishi T."/>
        </authorList>
    </citation>
    <scope>NUCLEOTIDE SEQUENCE [LARGE SCALE GENOMIC DNA]</scope>
</reference>
<dbReference type="Pfam" id="PF01753">
    <property type="entry name" value="zf-MYND"/>
    <property type="match status" value="1"/>
</dbReference>
<organism evidence="6 7">
    <name type="scientific">Sparassis crispa</name>
    <dbReference type="NCBI Taxonomy" id="139825"/>
    <lineage>
        <taxon>Eukaryota</taxon>
        <taxon>Fungi</taxon>
        <taxon>Dikarya</taxon>
        <taxon>Basidiomycota</taxon>
        <taxon>Agaricomycotina</taxon>
        <taxon>Agaricomycetes</taxon>
        <taxon>Polyporales</taxon>
        <taxon>Sparassidaceae</taxon>
        <taxon>Sparassis</taxon>
    </lineage>
</organism>
<name>A0A401H0X3_9APHY</name>
<dbReference type="SUPFAM" id="SSF144232">
    <property type="entry name" value="HIT/MYND zinc finger-like"/>
    <property type="match status" value="1"/>
</dbReference>
<comment type="caution">
    <text evidence="6">The sequence shown here is derived from an EMBL/GenBank/DDBJ whole genome shotgun (WGS) entry which is preliminary data.</text>
</comment>
<evidence type="ECO:0000313" key="6">
    <source>
        <dbReference type="EMBL" id="GBE88075.1"/>
    </source>
</evidence>
<dbReference type="RefSeq" id="XP_027618988.1">
    <property type="nucleotide sequence ID" value="XM_027763187.1"/>
</dbReference>
<evidence type="ECO:0000256" key="1">
    <source>
        <dbReference type="ARBA" id="ARBA00022723"/>
    </source>
</evidence>
<keyword evidence="2 4" id="KW-0863">Zinc-finger</keyword>
<dbReference type="Proteomes" id="UP000287166">
    <property type="component" value="Unassembled WGS sequence"/>
</dbReference>
<keyword evidence="3" id="KW-0862">Zinc</keyword>
<dbReference type="AlphaFoldDB" id="A0A401H0X3"/>
<dbReference type="GeneID" id="38784992"/>
<dbReference type="InParanoid" id="A0A401H0X3"/>
<proteinExistence type="predicted"/>
<keyword evidence="7" id="KW-1185">Reference proteome</keyword>
<evidence type="ECO:0000259" key="5">
    <source>
        <dbReference type="PROSITE" id="PS50865"/>
    </source>
</evidence>
<evidence type="ECO:0000313" key="7">
    <source>
        <dbReference type="Proteomes" id="UP000287166"/>
    </source>
</evidence>
<keyword evidence="1" id="KW-0479">Metal-binding</keyword>
<dbReference type="InterPro" id="IPR002893">
    <property type="entry name" value="Znf_MYND"/>
</dbReference>
<dbReference type="GO" id="GO:0008270">
    <property type="term" value="F:zinc ion binding"/>
    <property type="evidence" value="ECO:0007669"/>
    <property type="project" value="UniProtKB-KW"/>
</dbReference>
<evidence type="ECO:0000256" key="2">
    <source>
        <dbReference type="ARBA" id="ARBA00022771"/>
    </source>
</evidence>
<sequence>MDEAIDILCRLLTAEKRRAAFQADNRDLTSQSASLRRLSPPRDYAQELWNLLNAPKANQPLHDLGASTEAQKLPCANVEVEKNRCCPNEGILTCGGCRLVSYCSKECQKTHWHIHKQDCKDNIRSDTWQPA</sequence>
<dbReference type="PROSITE" id="PS50865">
    <property type="entry name" value="ZF_MYND_2"/>
    <property type="match status" value="1"/>
</dbReference>
<evidence type="ECO:0000256" key="3">
    <source>
        <dbReference type="ARBA" id="ARBA00022833"/>
    </source>
</evidence>
<accession>A0A401H0X3</accession>
<feature type="domain" description="MYND-type" evidence="5">
    <location>
        <begin position="75"/>
        <end position="119"/>
    </location>
</feature>
<dbReference type="EMBL" id="BFAD01000012">
    <property type="protein sequence ID" value="GBE88075.1"/>
    <property type="molecule type" value="Genomic_DNA"/>
</dbReference>
<evidence type="ECO:0000256" key="4">
    <source>
        <dbReference type="PROSITE-ProRule" id="PRU00134"/>
    </source>
</evidence>
<dbReference type="OrthoDB" id="5976465at2759"/>
<dbReference type="STRING" id="139825.A0A401H0X3"/>
<gene>
    <name evidence="6" type="ORF">SCP_1203040</name>
</gene>
<dbReference type="Gene3D" id="6.10.140.2220">
    <property type="match status" value="1"/>
</dbReference>
<protein>
    <recommendedName>
        <fullName evidence="5">MYND-type domain-containing protein</fullName>
    </recommendedName>
</protein>